<keyword evidence="1" id="KW-0732">Signal</keyword>
<evidence type="ECO:0000313" key="2">
    <source>
        <dbReference type="EMBL" id="CEP26430.1"/>
    </source>
</evidence>
<proteinExistence type="predicted"/>
<name>A0A0B7NRE0_PROFF</name>
<dbReference type="PROSITE" id="PS51257">
    <property type="entry name" value="PROKAR_LIPOPROTEIN"/>
    <property type="match status" value="1"/>
</dbReference>
<evidence type="ECO:0008006" key="3">
    <source>
        <dbReference type="Google" id="ProtNLM"/>
    </source>
</evidence>
<evidence type="ECO:0000256" key="1">
    <source>
        <dbReference type="SAM" id="SignalP"/>
    </source>
</evidence>
<dbReference type="EMBL" id="LM676410">
    <property type="protein sequence ID" value="CEP26430.1"/>
    <property type="molecule type" value="Genomic_DNA"/>
</dbReference>
<dbReference type="AlphaFoldDB" id="A0A0B7NRE0"/>
<gene>
    <name evidence="2" type="ORF">PFCIRM138_07485</name>
</gene>
<feature type="signal peptide" evidence="1">
    <location>
        <begin position="1"/>
        <end position="26"/>
    </location>
</feature>
<protein>
    <recommendedName>
        <fullName evidence="3">Lipoprotein</fullName>
    </recommendedName>
</protein>
<dbReference type="Gene3D" id="2.50.20.20">
    <property type="match status" value="1"/>
</dbReference>
<reference evidence="2" key="1">
    <citation type="submission" date="2014-08" db="EMBL/GenBank/DDBJ databases">
        <authorList>
            <person name="Falentin Helene"/>
        </authorList>
    </citation>
    <scope>NUCLEOTIDE SEQUENCE</scope>
</reference>
<accession>A0A0B7NRE0</accession>
<sequence>MTLRRHLAPALVAPALAAAIFLGGCAAQNPRGDASSSGASASVLTRLDLPAPGSTVDKASFVARCAGAQQAIRSYQTVMTTRTVTPQAGTQESTTTFQYDFTDAARPKVRSITSTGTETIYIGSDMWTRAAGAGWAHTTNSASAVVSGKGMDNYVGQVAGEIASVVYAGDEDVNQVRAHHFVFKPVVAPGSASPSVLAHDETGYWVDQDFRPVRVQTSVTTGGITSTTIMDSTQYGASFNIQAPAA</sequence>
<organism evidence="2">
    <name type="scientific">Propionibacterium freudenreichii subsp. freudenreichii</name>
    <dbReference type="NCBI Taxonomy" id="66712"/>
    <lineage>
        <taxon>Bacteria</taxon>
        <taxon>Bacillati</taxon>
        <taxon>Actinomycetota</taxon>
        <taxon>Actinomycetes</taxon>
        <taxon>Propionibacteriales</taxon>
        <taxon>Propionibacteriaceae</taxon>
        <taxon>Propionibacterium</taxon>
    </lineage>
</organism>
<feature type="chain" id="PRO_5038639848" description="Lipoprotein" evidence="1">
    <location>
        <begin position="27"/>
        <end position="246"/>
    </location>
</feature>